<dbReference type="CDD" id="cd00211">
    <property type="entry name" value="PTS_IIA_fru"/>
    <property type="match status" value="1"/>
</dbReference>
<dbReference type="GO" id="GO:0005737">
    <property type="term" value="C:cytoplasm"/>
    <property type="evidence" value="ECO:0007669"/>
    <property type="project" value="UniProtKB-SubCell"/>
</dbReference>
<keyword evidence="9" id="KW-1185">Reference proteome</keyword>
<dbReference type="eggNOG" id="COG1762">
    <property type="taxonomic scope" value="Bacteria"/>
</dbReference>
<evidence type="ECO:0000256" key="1">
    <source>
        <dbReference type="ARBA" id="ARBA00004496"/>
    </source>
</evidence>
<sequence length="150" mass="16631">MRLIDFFPNSAISIKSSAKDWQQAIDFSMEALLNNDYVTEGYVDAIKQSTQINGPYYVLCPYVAMPHARPELGAIKTGLTLTLLKDEVHFGDDHQPVRLLIGLAAIDPDAHIGVIQILSELLSEEESLQALLDAQSEQQLVDILTSSEFQ</sequence>
<dbReference type="HOGENOM" id="CLU_072531_2_0_6"/>
<dbReference type="SUPFAM" id="SSF55804">
    <property type="entry name" value="Phoshotransferase/anion transport protein"/>
    <property type="match status" value="1"/>
</dbReference>
<dbReference type="InterPro" id="IPR016152">
    <property type="entry name" value="PTrfase/Anion_transptr"/>
</dbReference>
<evidence type="ECO:0000313" key="9">
    <source>
        <dbReference type="Proteomes" id="UP000009336"/>
    </source>
</evidence>
<dbReference type="NCBIfam" id="NF007358">
    <property type="entry name" value="PRK09854.1"/>
    <property type="match status" value="1"/>
</dbReference>
<keyword evidence="6" id="KW-0418">Kinase</keyword>
<dbReference type="Gene3D" id="3.40.930.10">
    <property type="entry name" value="Mannitol-specific EII, Chain A"/>
    <property type="match status" value="1"/>
</dbReference>
<comment type="caution">
    <text evidence="8">The sequence shown here is derived from an EMBL/GenBank/DDBJ whole genome shotgun (WGS) entry which is preliminary data.</text>
</comment>
<dbReference type="GO" id="GO:0009401">
    <property type="term" value="P:phosphoenolpyruvate-dependent sugar phosphotransferase system"/>
    <property type="evidence" value="ECO:0007669"/>
    <property type="project" value="UniProtKB-KW"/>
</dbReference>
<keyword evidence="5" id="KW-0598">Phosphotransferase system</keyword>
<dbReference type="PANTHER" id="PTHR36203:SF4">
    <property type="entry name" value="MANNITOL-SPECIFIC CRYPTIC PHOSPHOTRANSFERASE ENZYME IIA COMPONENT"/>
    <property type="match status" value="1"/>
</dbReference>
<dbReference type="RefSeq" id="WP_008913243.1">
    <property type="nucleotide sequence ID" value="NZ_KB233225.1"/>
</dbReference>
<proteinExistence type="predicted"/>
<organism evidence="8 9">
    <name type="scientific">Providencia burhodogranariea DSM 19968</name>
    <dbReference type="NCBI Taxonomy" id="1141662"/>
    <lineage>
        <taxon>Bacteria</taxon>
        <taxon>Pseudomonadati</taxon>
        <taxon>Pseudomonadota</taxon>
        <taxon>Gammaproteobacteria</taxon>
        <taxon>Enterobacterales</taxon>
        <taxon>Morganellaceae</taxon>
        <taxon>Providencia</taxon>
    </lineage>
</organism>
<evidence type="ECO:0000256" key="4">
    <source>
        <dbReference type="ARBA" id="ARBA00022679"/>
    </source>
</evidence>
<evidence type="ECO:0000256" key="5">
    <source>
        <dbReference type="ARBA" id="ARBA00022683"/>
    </source>
</evidence>
<dbReference type="GO" id="GO:0016301">
    <property type="term" value="F:kinase activity"/>
    <property type="evidence" value="ECO:0007669"/>
    <property type="project" value="UniProtKB-KW"/>
</dbReference>
<reference evidence="8 9" key="1">
    <citation type="journal article" date="2012" name="BMC Genomics">
        <title>Comparative genomics of bacteria in the genus Providencia isolated from wild Drosophila melanogaster.</title>
        <authorList>
            <person name="Galac M.R."/>
            <person name="Lazzaro B.P."/>
        </authorList>
    </citation>
    <scope>NUCLEOTIDE SEQUENCE [LARGE SCALE GENOMIC DNA]</scope>
    <source>
        <strain evidence="8 9">DSM 19968</strain>
    </source>
</reference>
<dbReference type="PANTHER" id="PTHR36203">
    <property type="entry name" value="ASCORBATE-SPECIFIC PTS SYSTEM EIIA COMPONENT"/>
    <property type="match status" value="1"/>
</dbReference>
<name>K8WGP0_9GAMM</name>
<dbReference type="InterPro" id="IPR051351">
    <property type="entry name" value="Ascorbate-PTS_EIIA_comp"/>
</dbReference>
<dbReference type="InterPro" id="IPR002178">
    <property type="entry name" value="PTS_EIIA_type-2_dom"/>
</dbReference>
<dbReference type="Proteomes" id="UP000009336">
    <property type="component" value="Unassembled WGS sequence"/>
</dbReference>
<dbReference type="STRING" id="1141662.OOA_16304"/>
<dbReference type="Pfam" id="PF00359">
    <property type="entry name" value="PTS_EIIA_2"/>
    <property type="match status" value="1"/>
</dbReference>
<gene>
    <name evidence="8" type="primary">cmtB</name>
    <name evidence="8" type="ORF">OOA_16304</name>
</gene>
<dbReference type="PATRIC" id="fig|1141662.3.peg.3307"/>
<dbReference type="EMBL" id="AKKL01000046">
    <property type="protein sequence ID" value="EKT55370.1"/>
    <property type="molecule type" value="Genomic_DNA"/>
</dbReference>
<dbReference type="PROSITE" id="PS51094">
    <property type="entry name" value="PTS_EIIA_TYPE_2"/>
    <property type="match status" value="1"/>
</dbReference>
<accession>K8WGP0</accession>
<feature type="domain" description="PTS EIIA type-2" evidence="7">
    <location>
        <begin position="5"/>
        <end position="147"/>
    </location>
</feature>
<comment type="subcellular location">
    <subcellularLocation>
        <location evidence="1">Cytoplasm</location>
    </subcellularLocation>
</comment>
<keyword evidence="4" id="KW-0808">Transferase</keyword>
<evidence type="ECO:0000256" key="6">
    <source>
        <dbReference type="ARBA" id="ARBA00022777"/>
    </source>
</evidence>
<evidence type="ECO:0000313" key="8">
    <source>
        <dbReference type="EMBL" id="EKT55370.1"/>
    </source>
</evidence>
<evidence type="ECO:0000256" key="2">
    <source>
        <dbReference type="ARBA" id="ARBA00022448"/>
    </source>
</evidence>
<dbReference type="AlphaFoldDB" id="K8WGP0"/>
<evidence type="ECO:0000256" key="3">
    <source>
        <dbReference type="ARBA" id="ARBA00022490"/>
    </source>
</evidence>
<protein>
    <submittedName>
        <fullName evidence="8">Putative PTS system mannitol-specific transporter subunit IIA</fullName>
    </submittedName>
</protein>
<dbReference type="OrthoDB" id="1634238at2"/>
<keyword evidence="3" id="KW-0963">Cytoplasm</keyword>
<evidence type="ECO:0000259" key="7">
    <source>
        <dbReference type="PROSITE" id="PS51094"/>
    </source>
</evidence>
<keyword evidence="2" id="KW-0813">Transport</keyword>